<feature type="domain" description="DUF7309" evidence="2">
    <location>
        <begin position="15"/>
        <end position="184"/>
    </location>
</feature>
<dbReference type="Proteomes" id="UP000188159">
    <property type="component" value="Chromosome"/>
</dbReference>
<feature type="domain" description="DUF6930" evidence="1">
    <location>
        <begin position="221"/>
        <end position="337"/>
    </location>
</feature>
<protein>
    <submittedName>
        <fullName evidence="3">Uncharacterized protein</fullName>
    </submittedName>
</protein>
<evidence type="ECO:0000259" key="1">
    <source>
        <dbReference type="Pfam" id="PF22007"/>
    </source>
</evidence>
<accession>A0A1Q2CA43</accession>
<gene>
    <name evidence="3" type="ORF">DO83_13730</name>
</gene>
<name>A0A1Q2CA43_ANAHA</name>
<dbReference type="Pfam" id="PF22007">
    <property type="entry name" value="DUF6930"/>
    <property type="match status" value="1"/>
</dbReference>
<sequence length="342" mass="39703">MEDKSLRKEASKNAWKQLYDITLKLDKLEPWNYLGDTQLVTIQLKDREEPVFCSVMGKFSGERGIAVFDGVEGLGDFYMILGSEEGDLPAQYLMDEHTSLTCFWGSMMNVPDEQRKVIDELDIRFKTISDWIYFVSYKKGYKPYQLDEDEVALLIETYENLYMAVEAVRQGELNPEIEQAEGIVRRYNTENDTWEMFVKEIPEAEKEFPSVMLEDQELKDELKNQKQIDLEVILDFTYLPVMVEGEEEGERPKNPLLFMAYDNTDGGVITMDILEEGDDEISRTLGFFISFVQQNGRMKTIKARNPWIFGALEDICEYCSVDLVYDPVEIMDQVIEEVVSQL</sequence>
<dbReference type="InterPro" id="IPR055733">
    <property type="entry name" value="DUF7309"/>
</dbReference>
<reference evidence="3 4" key="1">
    <citation type="journal article" date="2016" name="Sci. Rep.">
        <title>Accelerated dysbiosis of gut microbiota during aggravation of DSS-induced colitis by a butyrate-producing bacterium.</title>
        <authorList>
            <person name="Zhang Q."/>
            <person name="Wu Y."/>
            <person name="Wang J."/>
            <person name="Wu G."/>
            <person name="Long W."/>
            <person name="Xue Z."/>
            <person name="Wang L."/>
            <person name="Zhang X."/>
            <person name="Pang X."/>
            <person name="Zhao Y."/>
            <person name="Zhao L."/>
            <person name="Zhang C."/>
        </authorList>
    </citation>
    <scope>NUCLEOTIDE SEQUENCE [LARGE SCALE GENOMIC DNA]</scope>
    <source>
        <strain evidence="3 4">BPB5</strain>
    </source>
</reference>
<proteinExistence type="predicted"/>
<dbReference type="Pfam" id="PF23988">
    <property type="entry name" value="DUF7309"/>
    <property type="match status" value="1"/>
</dbReference>
<organism evidence="3 4">
    <name type="scientific">Anaerostipes hadrus</name>
    <dbReference type="NCBI Taxonomy" id="649756"/>
    <lineage>
        <taxon>Bacteria</taxon>
        <taxon>Bacillati</taxon>
        <taxon>Bacillota</taxon>
        <taxon>Clostridia</taxon>
        <taxon>Lachnospirales</taxon>
        <taxon>Lachnospiraceae</taxon>
        <taxon>Anaerostipes</taxon>
    </lineage>
</organism>
<evidence type="ECO:0000259" key="2">
    <source>
        <dbReference type="Pfam" id="PF23988"/>
    </source>
</evidence>
<evidence type="ECO:0000313" key="3">
    <source>
        <dbReference type="EMBL" id="AQP40540.1"/>
    </source>
</evidence>
<dbReference type="AlphaFoldDB" id="A0A1Q2CA43"/>
<evidence type="ECO:0000313" key="4">
    <source>
        <dbReference type="Proteomes" id="UP000188159"/>
    </source>
</evidence>
<dbReference type="InterPro" id="IPR054216">
    <property type="entry name" value="DUF6930"/>
</dbReference>
<dbReference type="EMBL" id="CP012098">
    <property type="protein sequence ID" value="AQP40540.1"/>
    <property type="molecule type" value="Genomic_DNA"/>
</dbReference>